<evidence type="ECO:0000313" key="3">
    <source>
        <dbReference type="Proteomes" id="UP001501222"/>
    </source>
</evidence>
<proteinExistence type="predicted"/>
<organism evidence="2 3">
    <name type="scientific">Kribbella ginsengisoli</name>
    <dbReference type="NCBI Taxonomy" id="363865"/>
    <lineage>
        <taxon>Bacteria</taxon>
        <taxon>Bacillati</taxon>
        <taxon>Actinomycetota</taxon>
        <taxon>Actinomycetes</taxon>
        <taxon>Propionibacteriales</taxon>
        <taxon>Kribbellaceae</taxon>
        <taxon>Kribbella</taxon>
    </lineage>
</organism>
<sequence length="309" mass="31909">MRIRRFALAVAGLSLAAGAVGAGQATAGVQGKPGPDFAAAGQAQAAGPCDVQVGAVDSTGQASANKIYATKPLSAGGPMDFKFFPIRASATWYYTGVNTPKSYYSAYVLQGSNLYLARANYEFGDATAPTAKRVGTGWAGFSTIATSNVLGSKGHKFLYGLHTNGSLYRYNVTTGAVKSYGSAPGYAGFKAITVISETAGYDTLLASTKAGALWTIHIPVTAPFKATLKLVRSTGFKAYDYLVAQRCGSSSTMLAGLSKTSQVATAYAVSHANGTKTVINPLGTIELHSKASSVRLLRTGSDGPQLLGE</sequence>
<dbReference type="Gene3D" id="2.115.10.10">
    <property type="entry name" value="Tachylectin 2"/>
    <property type="match status" value="1"/>
</dbReference>
<comment type="caution">
    <text evidence="2">The sequence shown here is derived from an EMBL/GenBank/DDBJ whole genome shotgun (WGS) entry which is preliminary data.</text>
</comment>
<accession>A0ABP6Y4I6</accession>
<dbReference type="RefSeq" id="WP_344845116.1">
    <property type="nucleotide sequence ID" value="NZ_BAABAA010000007.1"/>
</dbReference>
<dbReference type="EMBL" id="BAABAA010000007">
    <property type="protein sequence ID" value="GAA3577304.1"/>
    <property type="molecule type" value="Genomic_DNA"/>
</dbReference>
<gene>
    <name evidence="2" type="ORF">GCM10022235_54020</name>
</gene>
<name>A0ABP6Y4I6_9ACTN</name>
<keyword evidence="3" id="KW-1185">Reference proteome</keyword>
<feature type="chain" id="PRO_5047045382" evidence="1">
    <location>
        <begin position="23"/>
        <end position="309"/>
    </location>
</feature>
<dbReference type="Proteomes" id="UP001501222">
    <property type="component" value="Unassembled WGS sequence"/>
</dbReference>
<evidence type="ECO:0000256" key="1">
    <source>
        <dbReference type="SAM" id="SignalP"/>
    </source>
</evidence>
<evidence type="ECO:0000313" key="2">
    <source>
        <dbReference type="EMBL" id="GAA3577304.1"/>
    </source>
</evidence>
<reference evidence="3" key="1">
    <citation type="journal article" date="2019" name="Int. J. Syst. Evol. Microbiol.">
        <title>The Global Catalogue of Microorganisms (GCM) 10K type strain sequencing project: providing services to taxonomists for standard genome sequencing and annotation.</title>
        <authorList>
            <consortium name="The Broad Institute Genomics Platform"/>
            <consortium name="The Broad Institute Genome Sequencing Center for Infectious Disease"/>
            <person name="Wu L."/>
            <person name="Ma J."/>
        </authorList>
    </citation>
    <scope>NUCLEOTIDE SEQUENCE [LARGE SCALE GENOMIC DNA]</scope>
    <source>
        <strain evidence="3">JCM 16928</strain>
    </source>
</reference>
<feature type="signal peptide" evidence="1">
    <location>
        <begin position="1"/>
        <end position="22"/>
    </location>
</feature>
<keyword evidence="1" id="KW-0732">Signal</keyword>
<protein>
    <submittedName>
        <fullName evidence="2">Uncharacterized protein</fullName>
    </submittedName>
</protein>